<dbReference type="STRING" id="667725.A0A0L0F5N5"/>
<evidence type="ECO:0000313" key="4">
    <source>
        <dbReference type="Proteomes" id="UP000054560"/>
    </source>
</evidence>
<keyword evidence="1" id="KW-0520">NAD</keyword>
<evidence type="ECO:0000313" key="3">
    <source>
        <dbReference type="EMBL" id="KNC71929.1"/>
    </source>
</evidence>
<dbReference type="RefSeq" id="XP_014145831.1">
    <property type="nucleotide sequence ID" value="XM_014290356.1"/>
</dbReference>
<accession>A0A0L0F5N5</accession>
<sequence length="88" mass="9864">MVLHIEGHLFDKNLLNRLMDIAVDSPCDFEVQDIQCASRNENISHCKLRFWGNSTGADDLVLLKKQIGTMVEANALISDCRMTQLSAT</sequence>
<gene>
    <name evidence="3" type="ORF">SARC_15526</name>
</gene>
<keyword evidence="4" id="KW-1185">Reference proteome</keyword>
<proteinExistence type="predicted"/>
<dbReference type="AlphaFoldDB" id="A0A0L0F5N5"/>
<dbReference type="InterPro" id="IPR007545">
    <property type="entry name" value="LOR/SDH_bifunc_enz_cons_dom"/>
</dbReference>
<name>A0A0L0F5N5_9EUKA</name>
<dbReference type="InterPro" id="IPR043009">
    <property type="entry name" value="LOR/SDH_bifunc_enz_cons_dom_sf"/>
</dbReference>
<evidence type="ECO:0000256" key="1">
    <source>
        <dbReference type="ARBA" id="ARBA00023027"/>
    </source>
</evidence>
<protein>
    <recommendedName>
        <fullName evidence="2">LOR/SDH bifunctional enzyme conserved domain-containing protein</fullName>
    </recommendedName>
</protein>
<evidence type="ECO:0000259" key="2">
    <source>
        <dbReference type="Pfam" id="PF04455"/>
    </source>
</evidence>
<feature type="non-terminal residue" evidence="3">
    <location>
        <position position="88"/>
    </location>
</feature>
<reference evidence="3 4" key="1">
    <citation type="submission" date="2011-02" db="EMBL/GenBank/DDBJ databases">
        <title>The Genome Sequence of Sphaeroforma arctica JP610.</title>
        <authorList>
            <consortium name="The Broad Institute Genome Sequencing Platform"/>
            <person name="Russ C."/>
            <person name="Cuomo C."/>
            <person name="Young S.K."/>
            <person name="Zeng Q."/>
            <person name="Gargeya S."/>
            <person name="Alvarado L."/>
            <person name="Berlin A."/>
            <person name="Chapman S.B."/>
            <person name="Chen Z."/>
            <person name="Freedman E."/>
            <person name="Gellesch M."/>
            <person name="Goldberg J."/>
            <person name="Griggs A."/>
            <person name="Gujja S."/>
            <person name="Heilman E."/>
            <person name="Heiman D."/>
            <person name="Howarth C."/>
            <person name="Mehta T."/>
            <person name="Neiman D."/>
            <person name="Pearson M."/>
            <person name="Roberts A."/>
            <person name="Saif S."/>
            <person name="Shea T."/>
            <person name="Shenoy N."/>
            <person name="Sisk P."/>
            <person name="Stolte C."/>
            <person name="Sykes S."/>
            <person name="White J."/>
            <person name="Yandava C."/>
            <person name="Burger G."/>
            <person name="Gray M.W."/>
            <person name="Holland P.W.H."/>
            <person name="King N."/>
            <person name="Lang F.B.F."/>
            <person name="Roger A.J."/>
            <person name="Ruiz-Trillo I."/>
            <person name="Haas B."/>
            <person name="Nusbaum C."/>
            <person name="Birren B."/>
        </authorList>
    </citation>
    <scope>NUCLEOTIDE SEQUENCE [LARGE SCALE GENOMIC DNA]</scope>
    <source>
        <strain evidence="3 4">JP610</strain>
    </source>
</reference>
<feature type="domain" description="LOR/SDH bifunctional enzyme conserved" evidence="2">
    <location>
        <begin position="3"/>
        <end position="56"/>
    </location>
</feature>
<dbReference type="EMBL" id="KQ247849">
    <property type="protein sequence ID" value="KNC71929.1"/>
    <property type="molecule type" value="Genomic_DNA"/>
</dbReference>
<dbReference type="GeneID" id="25916030"/>
<dbReference type="Gene3D" id="3.30.70.2690">
    <property type="entry name" value="LOR/SDH bifunctional enzyme, conserved domain"/>
    <property type="match status" value="1"/>
</dbReference>
<organism evidence="3 4">
    <name type="scientific">Sphaeroforma arctica JP610</name>
    <dbReference type="NCBI Taxonomy" id="667725"/>
    <lineage>
        <taxon>Eukaryota</taxon>
        <taxon>Ichthyosporea</taxon>
        <taxon>Ichthyophonida</taxon>
        <taxon>Sphaeroforma</taxon>
    </lineage>
</organism>
<dbReference type="Proteomes" id="UP000054560">
    <property type="component" value="Unassembled WGS sequence"/>
</dbReference>
<dbReference type="Pfam" id="PF04455">
    <property type="entry name" value="Saccharop_dh_N"/>
    <property type="match status" value="1"/>
</dbReference>